<protein>
    <recommendedName>
        <fullName evidence="3">Outer membrane protein beta-barrel domain-containing protein</fullName>
    </recommendedName>
</protein>
<sequence length="503" mass="55756">MLTDKELEEIRRKMLELEEEPPVGVWAGIQAEVQPKKNWRPLWWLLSLLLLLLTGLGTYHVHTNNLQQEETVEVQAISSGATPLADAGKLNNIKTPSPATPQPVPLAAAQSPVAREQTASGSRITQAGRQVENKIDISEAENTVPEGGVLGLADTAEKSTIPHIVLLPDRAPENVTTANRPDRRSSSRPEKLVVPASIPAITTENIMPVETEKSKNAIETTTTSTLSAVEGTVSDNVNQEMSPQLVPAVTADKKDKNEKKPAVVEKRLPSKNEWAAGVYFAPRYAFRKFIPNANDEILIMSVRNVNQLDPKRMGYEFGANFSRVLAPNLFVEAGLCWMQLKENVAYTLTTGQIDTFSVKQSNNGQIVVESKLVTEERQLISSYAYGGLRLGITQYFLERGNSRFNLTVAGGANLLIKGETRQFSNGEWTETVVFPSKENILEQSNYNLQVGVGYNVSVLQKYEIMLMPTMSYFIGSTFKEREPLGLRPYSLGVNLQLKRRFNL</sequence>
<reference evidence="2" key="1">
    <citation type="journal article" date="2019" name="Int. J. Syst. Evol. Microbiol.">
        <title>The Global Catalogue of Microorganisms (GCM) 10K type strain sequencing project: providing services to taxonomists for standard genome sequencing and annotation.</title>
        <authorList>
            <consortium name="The Broad Institute Genomics Platform"/>
            <consortium name="The Broad Institute Genome Sequencing Center for Infectious Disease"/>
            <person name="Wu L."/>
            <person name="Ma J."/>
        </authorList>
    </citation>
    <scope>NUCLEOTIDE SEQUENCE [LARGE SCALE GENOMIC DNA]</scope>
    <source>
        <strain evidence="2">KCTC 23984</strain>
    </source>
</reference>
<accession>A0ABW6BVL8</accession>
<keyword evidence="2" id="KW-1185">Reference proteome</keyword>
<name>A0ABW6BVL8_9BACT</name>
<comment type="caution">
    <text evidence="1">The sequence shown here is derived from an EMBL/GenBank/DDBJ whole genome shotgun (WGS) entry which is preliminary data.</text>
</comment>
<dbReference type="Proteomes" id="UP001597641">
    <property type="component" value="Unassembled WGS sequence"/>
</dbReference>
<evidence type="ECO:0000313" key="1">
    <source>
        <dbReference type="EMBL" id="MFD3001838.1"/>
    </source>
</evidence>
<proteinExistence type="predicted"/>
<evidence type="ECO:0008006" key="3">
    <source>
        <dbReference type="Google" id="ProtNLM"/>
    </source>
</evidence>
<evidence type="ECO:0000313" key="2">
    <source>
        <dbReference type="Proteomes" id="UP001597641"/>
    </source>
</evidence>
<gene>
    <name evidence="1" type="ORF">ACFS7Z_15800</name>
</gene>
<dbReference type="RefSeq" id="WP_377486459.1">
    <property type="nucleotide sequence ID" value="NZ_JBHUOX010000012.1"/>
</dbReference>
<organism evidence="1 2">
    <name type="scientific">Pontibacter toksunensis</name>
    <dbReference type="NCBI Taxonomy" id="1332631"/>
    <lineage>
        <taxon>Bacteria</taxon>
        <taxon>Pseudomonadati</taxon>
        <taxon>Bacteroidota</taxon>
        <taxon>Cytophagia</taxon>
        <taxon>Cytophagales</taxon>
        <taxon>Hymenobacteraceae</taxon>
        <taxon>Pontibacter</taxon>
    </lineage>
</organism>
<dbReference type="EMBL" id="JBHUOX010000012">
    <property type="protein sequence ID" value="MFD3001838.1"/>
    <property type="molecule type" value="Genomic_DNA"/>
</dbReference>